<keyword evidence="1" id="KW-0732">Signal</keyword>
<accession>A0A2M4DIS7</accession>
<evidence type="ECO:0000256" key="1">
    <source>
        <dbReference type="SAM" id="SignalP"/>
    </source>
</evidence>
<feature type="chain" id="PRO_5014811635" evidence="1">
    <location>
        <begin position="20"/>
        <end position="69"/>
    </location>
</feature>
<dbReference type="EMBL" id="GGFL01012880">
    <property type="protein sequence ID" value="MBW77058.1"/>
    <property type="molecule type" value="Transcribed_RNA"/>
</dbReference>
<name>A0A2M4DIS7_ANODA</name>
<protein>
    <submittedName>
        <fullName evidence="2">Putative secreted protein</fullName>
    </submittedName>
</protein>
<evidence type="ECO:0000313" key="2">
    <source>
        <dbReference type="EMBL" id="MBW77058.1"/>
    </source>
</evidence>
<organism evidence="2">
    <name type="scientific">Anopheles darlingi</name>
    <name type="common">Mosquito</name>
    <dbReference type="NCBI Taxonomy" id="43151"/>
    <lineage>
        <taxon>Eukaryota</taxon>
        <taxon>Metazoa</taxon>
        <taxon>Ecdysozoa</taxon>
        <taxon>Arthropoda</taxon>
        <taxon>Hexapoda</taxon>
        <taxon>Insecta</taxon>
        <taxon>Pterygota</taxon>
        <taxon>Neoptera</taxon>
        <taxon>Endopterygota</taxon>
        <taxon>Diptera</taxon>
        <taxon>Nematocera</taxon>
        <taxon>Culicoidea</taxon>
        <taxon>Culicidae</taxon>
        <taxon>Anophelinae</taxon>
        <taxon>Anopheles</taxon>
    </lineage>
</organism>
<dbReference type="AlphaFoldDB" id="A0A2M4DIS7"/>
<feature type="signal peptide" evidence="1">
    <location>
        <begin position="1"/>
        <end position="19"/>
    </location>
</feature>
<proteinExistence type="predicted"/>
<reference evidence="2" key="1">
    <citation type="submission" date="2018-01" db="EMBL/GenBank/DDBJ databases">
        <title>An insight into the sialome of Amazonian anophelines.</title>
        <authorList>
            <person name="Ribeiro J.M."/>
            <person name="Scarpassa V."/>
            <person name="Calvo E."/>
        </authorList>
    </citation>
    <scope>NUCLEOTIDE SEQUENCE</scope>
</reference>
<sequence length="69" mass="7981">MQLLLMFCSCSNCVTVSMAASLSRCMQSICRIWDSCASARHFRRSWYSFPTWVQMFFIFSKDTFASPSS</sequence>